<proteinExistence type="predicted"/>
<sequence>MLLSYPFRVDRSEKTVELAIDTLKQAGKPVSQAAVARMVGLRREPISRRYPHCFEKAS</sequence>
<reference evidence="1" key="1">
    <citation type="submission" date="2022-01" db="EMBL/GenBank/DDBJ databases">
        <authorList>
            <person name="Lagorce A."/>
        </authorList>
    </citation>
    <scope>NUCLEOTIDE SEQUENCE</scope>
    <source>
        <strain evidence="1">Th15_F1_D04</strain>
    </source>
</reference>
<name>A0AAU9Q5E9_9VIBR</name>
<evidence type="ECO:0000313" key="2">
    <source>
        <dbReference type="Proteomes" id="UP001295420"/>
    </source>
</evidence>
<protein>
    <submittedName>
        <fullName evidence="1">Uncharacterized protein</fullName>
    </submittedName>
</protein>
<organism evidence="1 2">
    <name type="scientific">Vibrio owensii</name>
    <dbReference type="NCBI Taxonomy" id="696485"/>
    <lineage>
        <taxon>Bacteria</taxon>
        <taxon>Pseudomonadati</taxon>
        <taxon>Pseudomonadota</taxon>
        <taxon>Gammaproteobacteria</taxon>
        <taxon>Vibrionales</taxon>
        <taxon>Vibrionaceae</taxon>
        <taxon>Vibrio</taxon>
    </lineage>
</organism>
<comment type="caution">
    <text evidence="1">The sequence shown here is derived from an EMBL/GenBank/DDBJ whole genome shotgun (WGS) entry which is preliminary data.</text>
</comment>
<evidence type="ECO:0000313" key="1">
    <source>
        <dbReference type="EMBL" id="CAH1528757.1"/>
    </source>
</evidence>
<gene>
    <name evidence="1" type="ORF">THF1D04_220030</name>
</gene>
<dbReference type="AlphaFoldDB" id="A0AAU9Q5E9"/>
<accession>A0AAU9Q5E9</accession>
<dbReference type="EMBL" id="CAKMTQ010000015">
    <property type="protein sequence ID" value="CAH1528757.1"/>
    <property type="molecule type" value="Genomic_DNA"/>
</dbReference>
<dbReference type="Proteomes" id="UP001295420">
    <property type="component" value="Unassembled WGS sequence"/>
</dbReference>